<reference evidence="2" key="1">
    <citation type="journal article" date="2019" name="Int. J. Syst. Evol. Microbiol.">
        <title>The Global Catalogue of Microorganisms (GCM) 10K type strain sequencing project: providing services to taxonomists for standard genome sequencing and annotation.</title>
        <authorList>
            <consortium name="The Broad Institute Genomics Platform"/>
            <consortium name="The Broad Institute Genome Sequencing Center for Infectious Disease"/>
            <person name="Wu L."/>
            <person name="Ma J."/>
        </authorList>
    </citation>
    <scope>NUCLEOTIDE SEQUENCE [LARGE SCALE GENOMIC DNA]</scope>
    <source>
        <strain evidence="2">JCM 14901</strain>
    </source>
</reference>
<comment type="caution">
    <text evidence="1">The sequence shown here is derived from an EMBL/GenBank/DDBJ whole genome shotgun (WGS) entry which is preliminary data.</text>
</comment>
<proteinExistence type="predicted"/>
<protein>
    <recommendedName>
        <fullName evidence="3">Tannase/feruloyl esterase family alpha/beta hydrolase</fullName>
    </recommendedName>
</protein>
<evidence type="ECO:0008006" key="3">
    <source>
        <dbReference type="Google" id="ProtNLM"/>
    </source>
</evidence>
<name>A0ABP5CB57_9MICO</name>
<dbReference type="EMBL" id="BAAAOG010000004">
    <property type="protein sequence ID" value="GAA1961008.1"/>
    <property type="molecule type" value="Genomic_DNA"/>
</dbReference>
<evidence type="ECO:0000313" key="2">
    <source>
        <dbReference type="Proteomes" id="UP001499933"/>
    </source>
</evidence>
<keyword evidence="2" id="KW-1185">Reference proteome</keyword>
<evidence type="ECO:0000313" key="1">
    <source>
        <dbReference type="EMBL" id="GAA1961008.1"/>
    </source>
</evidence>
<accession>A0ABP5CB57</accession>
<dbReference type="RefSeq" id="WP_344095041.1">
    <property type="nucleotide sequence ID" value="NZ_BAAAOG010000004.1"/>
</dbReference>
<sequence length="676" mass="72800">MSIERTLTTLTEVEWVGDESDELFREPYVDIDEWRDAPVRHRYVHGGFHGADTLFSFYFPEPKVFGGRFFQHVTPVPQSENLAQQDRGEYSKIAFSVDSGAYFVETNGGGPDAANPMSGIDPTIGAFRASAAAARFSRVVAAELYGDTRPYGYLYGGSGGAYRTIGSSENTEGVWDGFVPYVPGSPMAMPNVFSVRMHAQRILRDVFPAIVDAYDVDGDPASLELTAEQAAALDEVTRMGFPPRSWFGWRTMGMHAFSVLYPGVMFMDPTYADDFWNVEGYLGADPSASVHRDRVRLTTTIAELVAETATRGDDLVAGGVDESFLHTASASQVVSGVRLAEAPNGWILGAQLAVHSGAAAGAVIRLSGVEGDTAIVEPGQDEIIAGLRTGDEVVLDNSSFLAAQTYHRHQVPGAEYTVWDQFRAADGSPGLPQRPMLVGPLMTQGASGTVPSGRITGKMIVVACLLDREAFPWQADWYRSQVGAHLGDAADERFRLWYVDNALHGDDDPQEFPARSVAYVGALETALRQLAAWVEDGIEPSPTTAYEVVEGQVVVPARAAARRGVQPVATLTVNGTSSAIVRAGEPVAVRVDAEAAGDGVIVEILEIETDADGSEHLAAPFVFEPASRVVVEAQRTFTEPGTRFLALRVAAQTEGRASDPHARVQNVVRARVTVTP</sequence>
<gene>
    <name evidence="1" type="ORF">GCM10009776_24590</name>
</gene>
<organism evidence="1 2">
    <name type="scientific">Microbacterium deminutum</name>
    <dbReference type="NCBI Taxonomy" id="344164"/>
    <lineage>
        <taxon>Bacteria</taxon>
        <taxon>Bacillati</taxon>
        <taxon>Actinomycetota</taxon>
        <taxon>Actinomycetes</taxon>
        <taxon>Micrococcales</taxon>
        <taxon>Microbacteriaceae</taxon>
        <taxon>Microbacterium</taxon>
    </lineage>
</organism>
<dbReference type="Proteomes" id="UP001499933">
    <property type="component" value="Unassembled WGS sequence"/>
</dbReference>